<dbReference type="PANTHER" id="PTHR43280:SF28">
    <property type="entry name" value="HTH-TYPE TRANSCRIPTIONAL ACTIVATOR RHAS"/>
    <property type="match status" value="1"/>
</dbReference>
<feature type="domain" description="HTH araC/xylS-type" evidence="4">
    <location>
        <begin position="224"/>
        <end position="325"/>
    </location>
</feature>
<reference evidence="5" key="1">
    <citation type="journal article" date="2014" name="Appl. Environ. Microbiol.">
        <title>Detection and genomic characterization of motility in Lactobacillus curvatus: confirmation of motility in a species outside the Lactobacillus salivarius clade.</title>
        <authorList>
            <person name="Cousin F.J."/>
            <person name="Lynch S.M."/>
            <person name="Harris H.M."/>
            <person name="McCann A."/>
            <person name="Lynch D.B."/>
            <person name="Neville B.A."/>
            <person name="Irisawa T."/>
            <person name="Okada S."/>
            <person name="Endo A."/>
            <person name="O'Toole P.W."/>
        </authorList>
    </citation>
    <scope>NUCLEOTIDE SEQUENCE</scope>
    <source>
        <strain evidence="5">DSM 21116</strain>
    </source>
</reference>
<dbReference type="PANTHER" id="PTHR43280">
    <property type="entry name" value="ARAC-FAMILY TRANSCRIPTIONAL REGULATOR"/>
    <property type="match status" value="1"/>
</dbReference>
<dbReference type="InterPro" id="IPR018060">
    <property type="entry name" value="HTH_AraC"/>
</dbReference>
<dbReference type="SUPFAM" id="SSF46689">
    <property type="entry name" value="Homeodomain-like"/>
    <property type="match status" value="1"/>
</dbReference>
<dbReference type="SUPFAM" id="SSF51215">
    <property type="entry name" value="Regulatory protein AraC"/>
    <property type="match status" value="1"/>
</dbReference>
<dbReference type="InterPro" id="IPR037923">
    <property type="entry name" value="HTH-like"/>
</dbReference>
<evidence type="ECO:0000259" key="4">
    <source>
        <dbReference type="PROSITE" id="PS01124"/>
    </source>
</evidence>
<evidence type="ECO:0000256" key="1">
    <source>
        <dbReference type="ARBA" id="ARBA00023015"/>
    </source>
</evidence>
<keyword evidence="3" id="KW-0804">Transcription</keyword>
<keyword evidence="1" id="KW-0805">Transcription regulation</keyword>
<dbReference type="InterPro" id="IPR014710">
    <property type="entry name" value="RmlC-like_jellyroll"/>
</dbReference>
<proteinExistence type="predicted"/>
<name>A0A0A7RF04_9LACO</name>
<dbReference type="Pfam" id="PF12833">
    <property type="entry name" value="HTH_18"/>
    <property type="match status" value="1"/>
</dbReference>
<dbReference type="Gene3D" id="1.10.10.60">
    <property type="entry name" value="Homeodomain-like"/>
    <property type="match status" value="2"/>
</dbReference>
<dbReference type="CDD" id="cd06996">
    <property type="entry name" value="cupin_Lmo2851-like_N"/>
    <property type="match status" value="1"/>
</dbReference>
<dbReference type="AlphaFoldDB" id="A0A0A7RF04"/>
<dbReference type="Gene3D" id="2.60.120.10">
    <property type="entry name" value="Jelly Rolls"/>
    <property type="match status" value="1"/>
</dbReference>
<dbReference type="Pfam" id="PF07883">
    <property type="entry name" value="Cupin_2"/>
    <property type="match status" value="1"/>
</dbReference>
<protein>
    <submittedName>
        <fullName evidence="5">AraC family transcriptional regulator</fullName>
    </submittedName>
</protein>
<sequence>MLNRRVMAMLKTLNPIETKQKQDECYLEEIPANTIERIGQTNSFKVLNNYFFKNKDIYVSKHNRFAPYPTHSHSFLEINYMLEGKSTQSVDGEKIVLNKGDLLLLDVGATHSIGTLGESDLLINILFRNSNINIDLLKDLRRSRSVLYDFLLKSSMKSTQQQDFLIFRTAKNYKISKIMDEIIEEYFLKREFSDTVIKAYLQILITNLVRNYRILEDEPQSKTRKIMIEVLDEIDKNYTDINLRQVAEKYNYNKNYFSNLFKKEVGKSFSETVLKKRLTQANVLITSTTLPINQIAQAVGISNYSFFYKKYFEFYKKLPSEQRKSEL</sequence>
<dbReference type="InterPro" id="IPR009057">
    <property type="entry name" value="Homeodomain-like_sf"/>
</dbReference>
<evidence type="ECO:0000256" key="2">
    <source>
        <dbReference type="ARBA" id="ARBA00023125"/>
    </source>
</evidence>
<evidence type="ECO:0000256" key="3">
    <source>
        <dbReference type="ARBA" id="ARBA00023163"/>
    </source>
</evidence>
<dbReference type="SMART" id="SM00342">
    <property type="entry name" value="HTH_ARAC"/>
    <property type="match status" value="1"/>
</dbReference>
<dbReference type="GO" id="GO:0043565">
    <property type="term" value="F:sequence-specific DNA binding"/>
    <property type="evidence" value="ECO:0007669"/>
    <property type="project" value="InterPro"/>
</dbReference>
<evidence type="ECO:0000313" key="5">
    <source>
        <dbReference type="EMBL" id="AJA33786.1"/>
    </source>
</evidence>
<dbReference type="InterPro" id="IPR013096">
    <property type="entry name" value="Cupin_2"/>
</dbReference>
<keyword evidence="2" id="KW-0238">DNA-binding</keyword>
<organism evidence="5">
    <name type="scientific">Liquorilactobacillus cacaonum</name>
    <dbReference type="NCBI Taxonomy" id="483012"/>
    <lineage>
        <taxon>Bacteria</taxon>
        <taxon>Bacillati</taxon>
        <taxon>Bacillota</taxon>
        <taxon>Bacilli</taxon>
        <taxon>Lactobacillales</taxon>
        <taxon>Lactobacillaceae</taxon>
        <taxon>Liquorilactobacillus</taxon>
    </lineage>
</organism>
<dbReference type="PROSITE" id="PS01124">
    <property type="entry name" value="HTH_ARAC_FAMILY_2"/>
    <property type="match status" value="1"/>
</dbReference>
<dbReference type="EMBL" id="KM886861">
    <property type="protein sequence ID" value="AJA33786.1"/>
    <property type="molecule type" value="Genomic_DNA"/>
</dbReference>
<accession>A0A0A7RF04</accession>
<dbReference type="GO" id="GO:0003700">
    <property type="term" value="F:DNA-binding transcription factor activity"/>
    <property type="evidence" value="ECO:0007669"/>
    <property type="project" value="InterPro"/>
</dbReference>